<dbReference type="GO" id="GO:0032049">
    <property type="term" value="P:cardiolipin biosynthetic process"/>
    <property type="evidence" value="ECO:0007669"/>
    <property type="project" value="UniProtKB-ARBA"/>
</dbReference>
<dbReference type="PANTHER" id="PTHR21248">
    <property type="entry name" value="CARDIOLIPIN SYNTHASE"/>
    <property type="match status" value="1"/>
</dbReference>
<dbReference type="Pfam" id="PF13091">
    <property type="entry name" value="PLDc_2"/>
    <property type="match status" value="2"/>
</dbReference>
<feature type="domain" description="PLD phosphodiesterase" evidence="1">
    <location>
        <begin position="105"/>
        <end position="132"/>
    </location>
</feature>
<feature type="domain" description="PLD phosphodiesterase" evidence="1">
    <location>
        <begin position="268"/>
        <end position="295"/>
    </location>
</feature>
<dbReference type="AlphaFoldDB" id="A0A3B1C168"/>
<organism evidence="2">
    <name type="scientific">hydrothermal vent metagenome</name>
    <dbReference type="NCBI Taxonomy" id="652676"/>
    <lineage>
        <taxon>unclassified sequences</taxon>
        <taxon>metagenomes</taxon>
        <taxon>ecological metagenomes</taxon>
    </lineage>
</organism>
<dbReference type="EMBL" id="UOGE01000057">
    <property type="protein sequence ID" value="VAX20491.1"/>
    <property type="molecule type" value="Genomic_DNA"/>
</dbReference>
<sequence length="355" mass="41323">MNDNAIKFIRKSARFYRLLFDDLKNATRSVKIQMYCVEQGAYGDELKRILKDIARQGVEVDFMYDSAGSLASSSSYFDNMDGVNVTEYHPVNPRRVSGKYSFNKLFRRNHRKIVIIDSHIWYLGGMNIGERFIDWEDIMLRGEGGPVDDLCNAVDRIFNKNSAWRQMHLKTPQPQVIEVCDCRPRVKHYPTKRLYISSIKKAKERVWIAQAYFVPRRKLIRALSRAAGRGVDVRIIVPDISDVKVVDLATWPVIRKLVNKGVKVFRFKERMLHAKIAIIDNKLVTIGTANLDSMSFYWNLELNLLIRDPEIIETAADIFIDYIKHSREVDESEIKTRPLPLRILGRICYSYSWIL</sequence>
<protein>
    <submittedName>
        <fullName evidence="2">Cardiolipin synthetase</fullName>
        <ecNumber evidence="2">2.7.8.-</ecNumber>
    </submittedName>
</protein>
<dbReference type="SMART" id="SM00155">
    <property type="entry name" value="PLDc"/>
    <property type="match status" value="2"/>
</dbReference>
<dbReference type="Gene3D" id="3.30.870.10">
    <property type="entry name" value="Endonuclease Chain A"/>
    <property type="match status" value="2"/>
</dbReference>
<gene>
    <name evidence="2" type="ORF">MNBD_NITROSPINAE02-169</name>
</gene>
<reference evidence="2" key="1">
    <citation type="submission" date="2018-06" db="EMBL/GenBank/DDBJ databases">
        <authorList>
            <person name="Zhirakovskaya E."/>
        </authorList>
    </citation>
    <scope>NUCLEOTIDE SEQUENCE</scope>
</reference>
<name>A0A3B1C168_9ZZZZ</name>
<proteinExistence type="predicted"/>
<evidence type="ECO:0000313" key="2">
    <source>
        <dbReference type="EMBL" id="VAX20491.1"/>
    </source>
</evidence>
<dbReference type="GO" id="GO:0030572">
    <property type="term" value="F:phosphatidyltransferase activity"/>
    <property type="evidence" value="ECO:0007669"/>
    <property type="project" value="UniProtKB-ARBA"/>
</dbReference>
<dbReference type="InterPro" id="IPR001736">
    <property type="entry name" value="PLipase_D/transphosphatidylase"/>
</dbReference>
<dbReference type="PANTHER" id="PTHR21248:SF22">
    <property type="entry name" value="PHOSPHOLIPASE D"/>
    <property type="match status" value="1"/>
</dbReference>
<keyword evidence="2" id="KW-0808">Transferase</keyword>
<dbReference type="SUPFAM" id="SSF56024">
    <property type="entry name" value="Phospholipase D/nuclease"/>
    <property type="match status" value="2"/>
</dbReference>
<evidence type="ECO:0000259" key="1">
    <source>
        <dbReference type="PROSITE" id="PS50035"/>
    </source>
</evidence>
<dbReference type="PROSITE" id="PS50035">
    <property type="entry name" value="PLD"/>
    <property type="match status" value="2"/>
</dbReference>
<dbReference type="EC" id="2.7.8.-" evidence="2"/>
<dbReference type="CDD" id="cd09159">
    <property type="entry name" value="PLDc_ybhO_like_2"/>
    <property type="match status" value="1"/>
</dbReference>
<dbReference type="InterPro" id="IPR025202">
    <property type="entry name" value="PLD-like_dom"/>
</dbReference>
<accession>A0A3B1C168</accession>